<organism evidence="2 3">
    <name type="scientific">Austropuccinia psidii MF-1</name>
    <dbReference type="NCBI Taxonomy" id="1389203"/>
    <lineage>
        <taxon>Eukaryota</taxon>
        <taxon>Fungi</taxon>
        <taxon>Dikarya</taxon>
        <taxon>Basidiomycota</taxon>
        <taxon>Pucciniomycotina</taxon>
        <taxon>Pucciniomycetes</taxon>
        <taxon>Pucciniales</taxon>
        <taxon>Sphaerophragmiaceae</taxon>
        <taxon>Austropuccinia</taxon>
    </lineage>
</organism>
<gene>
    <name evidence="2" type="ORF">O181_027435</name>
</gene>
<protein>
    <submittedName>
        <fullName evidence="2">Uncharacterized protein</fullName>
    </submittedName>
</protein>
<feature type="region of interest" description="Disordered" evidence="1">
    <location>
        <begin position="152"/>
        <end position="171"/>
    </location>
</feature>
<keyword evidence="3" id="KW-1185">Reference proteome</keyword>
<accession>A0A9Q3H377</accession>
<evidence type="ECO:0000256" key="1">
    <source>
        <dbReference type="SAM" id="MobiDB-lite"/>
    </source>
</evidence>
<proteinExistence type="predicted"/>
<reference evidence="2" key="1">
    <citation type="submission" date="2021-03" db="EMBL/GenBank/DDBJ databases">
        <title>Draft genome sequence of rust myrtle Austropuccinia psidii MF-1, a brazilian biotype.</title>
        <authorList>
            <person name="Quecine M.C."/>
            <person name="Pachon D.M.R."/>
            <person name="Bonatelli M.L."/>
            <person name="Correr F.H."/>
            <person name="Franceschini L.M."/>
            <person name="Leite T.F."/>
            <person name="Margarido G.R.A."/>
            <person name="Almeida C.A."/>
            <person name="Ferrarezi J.A."/>
            <person name="Labate C.A."/>
        </authorList>
    </citation>
    <scope>NUCLEOTIDE SEQUENCE</scope>
    <source>
        <strain evidence="2">MF-1</strain>
    </source>
</reference>
<comment type="caution">
    <text evidence="2">The sequence shown here is derived from an EMBL/GenBank/DDBJ whole genome shotgun (WGS) entry which is preliminary data.</text>
</comment>
<sequence>MQSVILPFELRMEAKALTPHQQRKFAQSSFFHCAAPHEQTQFIPFTNNQEDFCYASALTRIIFSFLVKFQNNRFVALSVTRTPKLETMSRAMIQAIDSGYRDDEARLRDYKMREARRGYAQDCDEAEMDYRTRIRGRASQQDYAGASLLAKRLNHPPIPSPSSNGRYESKPELRADRHNALEAEAFQRRRNKSLEYDLNKEKSLNKCLQKNNEHLLVEVGAHREREASYRLAALRPQLCLHSRTTIVPYYSAAYDLGSLALGLDVEEEYFGDVTIARRYP</sequence>
<dbReference type="AlphaFoldDB" id="A0A9Q3H377"/>
<evidence type="ECO:0000313" key="3">
    <source>
        <dbReference type="Proteomes" id="UP000765509"/>
    </source>
</evidence>
<dbReference type="EMBL" id="AVOT02009261">
    <property type="protein sequence ID" value="MBW0487720.1"/>
    <property type="molecule type" value="Genomic_DNA"/>
</dbReference>
<dbReference type="Proteomes" id="UP000765509">
    <property type="component" value="Unassembled WGS sequence"/>
</dbReference>
<name>A0A9Q3H377_9BASI</name>
<evidence type="ECO:0000313" key="2">
    <source>
        <dbReference type="EMBL" id="MBW0487720.1"/>
    </source>
</evidence>